<protein>
    <submittedName>
        <fullName evidence="3">Pilus assembly protein</fullName>
    </submittedName>
</protein>
<dbReference type="PROSITE" id="PS51257">
    <property type="entry name" value="PROKAR_LIPOPROTEIN"/>
    <property type="match status" value="1"/>
</dbReference>
<evidence type="ECO:0000313" key="3">
    <source>
        <dbReference type="EMBL" id="QEI05648.1"/>
    </source>
</evidence>
<proteinExistence type="predicted"/>
<feature type="region of interest" description="Disordered" evidence="1">
    <location>
        <begin position="305"/>
        <end position="328"/>
    </location>
</feature>
<sequence>MIVLRSLPARTVGVTARRIAMLCLAGLLTACASDKPAGYGLAPNGPVRTDIAPAAALGDKTQPDTPGMYRSLIERMQAQGLFFASLAHIAQFENQFGISPESILLRARAQRETGQLDQSAEAYRGLLDTPLAAPAWHGLGLIAGARSDYAGAAKALAEAARRAPTDPMVLNDYGYALLRAGQLSAARLPFAQAAELDAGNTKIIANLAVYLRVNGEIGRADAVMERGALPPATRAAVLRLSERIRADIVAHKPDDSLAAQTSDRASTATVTAATTATSNGPVVSRVDADTSAMLVSRHSPIVAAGMDSPLVSARPSPSSPERVGTEPR</sequence>
<feature type="chain" id="PRO_5022921704" evidence="2">
    <location>
        <begin position="33"/>
        <end position="328"/>
    </location>
</feature>
<reference evidence="3 4" key="1">
    <citation type="submission" date="2019-08" db="EMBL/GenBank/DDBJ databases">
        <title>Amphibian skin-associated Pigmentiphaga: genome sequence and occurrence across geography and hosts.</title>
        <authorList>
            <person name="Bletz M.C."/>
            <person name="Bunk B."/>
            <person name="Sproeer C."/>
            <person name="Biwer P."/>
            <person name="Reiter S."/>
            <person name="Rabemananjara F.C.E."/>
            <person name="Schulz S."/>
            <person name="Overmann J."/>
            <person name="Vences M."/>
        </authorList>
    </citation>
    <scope>NUCLEOTIDE SEQUENCE [LARGE SCALE GENOMIC DNA]</scope>
    <source>
        <strain evidence="3 4">Mada1488</strain>
    </source>
</reference>
<dbReference type="EMBL" id="CP043046">
    <property type="protein sequence ID" value="QEI05648.1"/>
    <property type="molecule type" value="Genomic_DNA"/>
</dbReference>
<evidence type="ECO:0000313" key="4">
    <source>
        <dbReference type="Proteomes" id="UP000325161"/>
    </source>
</evidence>
<accession>A0A5C0ATL2</accession>
<keyword evidence="2" id="KW-0732">Signal</keyword>
<dbReference type="RefSeq" id="WP_148814031.1">
    <property type="nucleotide sequence ID" value="NZ_CP043046.1"/>
</dbReference>
<feature type="signal peptide" evidence="2">
    <location>
        <begin position="1"/>
        <end position="32"/>
    </location>
</feature>
<gene>
    <name evidence="3" type="ORF">FXN63_07185</name>
</gene>
<dbReference type="SUPFAM" id="SSF48452">
    <property type="entry name" value="TPR-like"/>
    <property type="match status" value="1"/>
</dbReference>
<dbReference type="Gene3D" id="1.25.40.10">
    <property type="entry name" value="Tetratricopeptide repeat domain"/>
    <property type="match status" value="1"/>
</dbReference>
<dbReference type="AlphaFoldDB" id="A0A5C0ATL2"/>
<dbReference type="InterPro" id="IPR011990">
    <property type="entry name" value="TPR-like_helical_dom_sf"/>
</dbReference>
<name>A0A5C0ATL2_9BURK</name>
<dbReference type="KEGG" id="pacr:FXN63_07185"/>
<evidence type="ECO:0000256" key="1">
    <source>
        <dbReference type="SAM" id="MobiDB-lite"/>
    </source>
</evidence>
<keyword evidence="4" id="KW-1185">Reference proteome</keyword>
<organism evidence="3 4">
    <name type="scientific">Pigmentiphaga aceris</name>
    <dbReference type="NCBI Taxonomy" id="1940612"/>
    <lineage>
        <taxon>Bacteria</taxon>
        <taxon>Pseudomonadati</taxon>
        <taxon>Pseudomonadota</taxon>
        <taxon>Betaproteobacteria</taxon>
        <taxon>Burkholderiales</taxon>
        <taxon>Alcaligenaceae</taxon>
        <taxon>Pigmentiphaga</taxon>
    </lineage>
</organism>
<evidence type="ECO:0000256" key="2">
    <source>
        <dbReference type="SAM" id="SignalP"/>
    </source>
</evidence>
<dbReference type="Proteomes" id="UP000325161">
    <property type="component" value="Chromosome"/>
</dbReference>
<dbReference type="OrthoDB" id="8535852at2"/>